<comment type="caution">
    <text evidence="1">The sequence shown here is derived from an EMBL/GenBank/DDBJ whole genome shotgun (WGS) entry which is preliminary data.</text>
</comment>
<dbReference type="Proteomes" id="UP000827976">
    <property type="component" value="Chromosome 19"/>
</dbReference>
<reference evidence="2" key="1">
    <citation type="journal article" date="2022" name="Nat. Commun.">
        <title>Chromosome evolution and the genetic basis of agronomically important traits in greater yam.</title>
        <authorList>
            <person name="Bredeson J.V."/>
            <person name="Lyons J.B."/>
            <person name="Oniyinde I.O."/>
            <person name="Okereke N.R."/>
            <person name="Kolade O."/>
            <person name="Nnabue I."/>
            <person name="Nwadili C.O."/>
            <person name="Hribova E."/>
            <person name="Parker M."/>
            <person name="Nwogha J."/>
            <person name="Shu S."/>
            <person name="Carlson J."/>
            <person name="Kariba R."/>
            <person name="Muthemba S."/>
            <person name="Knop K."/>
            <person name="Barton G.J."/>
            <person name="Sherwood A.V."/>
            <person name="Lopez-Montes A."/>
            <person name="Asiedu R."/>
            <person name="Jamnadass R."/>
            <person name="Muchugi A."/>
            <person name="Goodstein D."/>
            <person name="Egesi C.N."/>
            <person name="Featherston J."/>
            <person name="Asfaw A."/>
            <person name="Simpson G.G."/>
            <person name="Dolezel J."/>
            <person name="Hendre P.S."/>
            <person name="Van Deynze A."/>
            <person name="Kumar P.L."/>
            <person name="Obidiegwu J.E."/>
            <person name="Bhattacharjee R."/>
            <person name="Rokhsar D.S."/>
        </authorList>
    </citation>
    <scope>NUCLEOTIDE SEQUENCE [LARGE SCALE GENOMIC DNA]</scope>
    <source>
        <strain evidence="2">cv. TDa95/00328</strain>
    </source>
</reference>
<evidence type="ECO:0000313" key="1">
    <source>
        <dbReference type="EMBL" id="KAH7654195.1"/>
    </source>
</evidence>
<proteinExistence type="predicted"/>
<name>A0ACB7U1T5_DIOAL</name>
<organism evidence="1 2">
    <name type="scientific">Dioscorea alata</name>
    <name type="common">Purple yam</name>
    <dbReference type="NCBI Taxonomy" id="55571"/>
    <lineage>
        <taxon>Eukaryota</taxon>
        <taxon>Viridiplantae</taxon>
        <taxon>Streptophyta</taxon>
        <taxon>Embryophyta</taxon>
        <taxon>Tracheophyta</taxon>
        <taxon>Spermatophyta</taxon>
        <taxon>Magnoliopsida</taxon>
        <taxon>Liliopsida</taxon>
        <taxon>Dioscoreales</taxon>
        <taxon>Dioscoreaceae</taxon>
        <taxon>Dioscorea</taxon>
    </lineage>
</organism>
<evidence type="ECO:0000313" key="2">
    <source>
        <dbReference type="Proteomes" id="UP000827976"/>
    </source>
</evidence>
<protein>
    <submittedName>
        <fullName evidence="1">Copper homeostasis CutC domain-containing protein</fullName>
    </submittedName>
</protein>
<keyword evidence="2" id="KW-1185">Reference proteome</keyword>
<gene>
    <name evidence="1" type="ORF">IHE45_19G128500</name>
</gene>
<sequence>MSNDSQRENYFEEDGVETPLLLDNPNRNVPDYGALILHPLNAPHVLVEDKHDDHPTTTQAREEALPPLQIPQNIEEEEEALAPDAINFDPNGGMFMFAQGDMGMLRSDKEMGKIKAGEVAEASNQAQRQEEAQRKKMLSRAQDTILKMMIKIMDECNAKGFVYGIITEDGKAVSACSDNLREWWQEKVRFERNASLAINKFKERIGAMDKQVDCHEGDQPVKEPSLQQLQDSTLGSILSALIQHCDPPQRKFPLDYGIAPPWWPTGRETWWPPKNLPENMESPPFKKPHDLKKMFKVAVLTAVIKHLMPDIEKIKILVWHSKCLQDKMSYKESSIWHEILKQELNLYKQQNPNAFIPTPFGNH</sequence>
<accession>A0ACB7U1T5</accession>
<dbReference type="EMBL" id="CM037029">
    <property type="protein sequence ID" value="KAH7654195.1"/>
    <property type="molecule type" value="Genomic_DNA"/>
</dbReference>